<keyword evidence="1" id="KW-0812">Transmembrane</keyword>
<dbReference type="EMBL" id="PKTG01000048">
    <property type="protein sequence ID" value="PLX18860.1"/>
    <property type="molecule type" value="Genomic_DNA"/>
</dbReference>
<dbReference type="Proteomes" id="UP000234857">
    <property type="component" value="Unassembled WGS sequence"/>
</dbReference>
<dbReference type="AlphaFoldDB" id="A0A2N5ZJJ3"/>
<reference evidence="2 3" key="1">
    <citation type="submission" date="2017-11" db="EMBL/GenBank/DDBJ databases">
        <title>Genome-resolved metagenomics identifies genetic mobility, metabolic interactions, and unexpected diversity in perchlorate-reducing communities.</title>
        <authorList>
            <person name="Barnum T.P."/>
            <person name="Figueroa I.A."/>
            <person name="Carlstrom C.I."/>
            <person name="Lucas L.N."/>
            <person name="Engelbrektson A.L."/>
            <person name="Coates J.D."/>
        </authorList>
    </citation>
    <scope>NUCLEOTIDE SEQUENCE [LARGE SCALE GENOMIC DNA]</scope>
    <source>
        <strain evidence="2">BM706</strain>
    </source>
</reference>
<proteinExistence type="predicted"/>
<evidence type="ECO:0000256" key="1">
    <source>
        <dbReference type="SAM" id="Phobius"/>
    </source>
</evidence>
<accession>A0A2N5ZJJ3</accession>
<name>A0A2N5ZJJ3_MUIH1</name>
<evidence type="ECO:0000313" key="2">
    <source>
        <dbReference type="EMBL" id="PLX18860.1"/>
    </source>
</evidence>
<feature type="transmembrane region" description="Helical" evidence="1">
    <location>
        <begin position="9"/>
        <end position="30"/>
    </location>
</feature>
<protein>
    <submittedName>
        <fullName evidence="2">Uncharacterized protein</fullName>
    </submittedName>
</protein>
<keyword evidence="1" id="KW-1133">Transmembrane helix</keyword>
<comment type="caution">
    <text evidence="2">The sequence shown here is derived from an EMBL/GenBank/DDBJ whole genome shotgun (WGS) entry which is preliminary data.</text>
</comment>
<organism evidence="2 3">
    <name type="scientific">Muiribacterium halophilum</name>
    <dbReference type="NCBI Taxonomy" id="2053465"/>
    <lineage>
        <taxon>Bacteria</taxon>
        <taxon>Candidatus Muiribacteriota</taxon>
        <taxon>Candidatus Muiribacteriia</taxon>
        <taxon>Candidatus Muiribacteriales</taxon>
        <taxon>Candidatus Muiribacteriaceae</taxon>
        <taxon>Candidatus Muiribacterium</taxon>
    </lineage>
</organism>
<evidence type="ECO:0000313" key="3">
    <source>
        <dbReference type="Proteomes" id="UP000234857"/>
    </source>
</evidence>
<keyword evidence="1" id="KW-0472">Membrane</keyword>
<sequence length="188" mass="21628">MSRPGKSDILFILILISFSLFSIFSIYNAMEAKKNDLNTHIDEWNKGLSTLINDLKKTIKIVDNSDGILTIKTFSTPPRLLSTQPSAVYDNNEIMYFIKSNSISRRQDNDIQDIVKSFDNFTISMVDFHGNIIEEIDKAAGFRVFALFSYNSKKIPLEFTIYSDYLYAKNKFEGFFDFYSGPFVGVER</sequence>
<gene>
    <name evidence="2" type="ORF">C0601_03555</name>
</gene>